<dbReference type="InterPro" id="IPR006037">
    <property type="entry name" value="RCK_C"/>
</dbReference>
<gene>
    <name evidence="3" type="ORF">BA724_12975</name>
</gene>
<feature type="transmembrane region" description="Helical" evidence="1">
    <location>
        <begin position="6"/>
        <end position="29"/>
    </location>
</feature>
<keyword evidence="1" id="KW-0812">Transmembrane</keyword>
<dbReference type="GO" id="GO:0008324">
    <property type="term" value="F:monoatomic cation transmembrane transporter activity"/>
    <property type="evidence" value="ECO:0007669"/>
    <property type="project" value="InterPro"/>
</dbReference>
<proteinExistence type="predicted"/>
<dbReference type="STRING" id="1714016.BA724_12975"/>
<dbReference type="EMBL" id="MAMP01000024">
    <property type="protein sequence ID" value="OES43989.1"/>
    <property type="molecule type" value="Genomic_DNA"/>
</dbReference>
<keyword evidence="1" id="KW-0472">Membrane</keyword>
<evidence type="ECO:0000259" key="2">
    <source>
        <dbReference type="PROSITE" id="PS51202"/>
    </source>
</evidence>
<dbReference type="InterPro" id="IPR036721">
    <property type="entry name" value="RCK_C_sf"/>
</dbReference>
<dbReference type="SUPFAM" id="SSF116726">
    <property type="entry name" value="TrkA C-terminal domain-like"/>
    <property type="match status" value="1"/>
</dbReference>
<evidence type="ECO:0000256" key="1">
    <source>
        <dbReference type="SAM" id="Phobius"/>
    </source>
</evidence>
<keyword evidence="1" id="KW-1133">Transmembrane helix</keyword>
<dbReference type="Pfam" id="PF02080">
    <property type="entry name" value="TrkA_C"/>
    <property type="match status" value="1"/>
</dbReference>
<feature type="transmembrane region" description="Helical" evidence="1">
    <location>
        <begin position="67"/>
        <end position="87"/>
    </location>
</feature>
<organism evidence="3 4">
    <name type="scientific">Domibacillus iocasae</name>
    <dbReference type="NCBI Taxonomy" id="1714016"/>
    <lineage>
        <taxon>Bacteria</taxon>
        <taxon>Bacillati</taxon>
        <taxon>Bacillota</taxon>
        <taxon>Bacilli</taxon>
        <taxon>Bacillales</taxon>
        <taxon>Bacillaceae</taxon>
        <taxon>Domibacillus</taxon>
    </lineage>
</organism>
<dbReference type="AlphaFoldDB" id="A0A1E7DLQ0"/>
<feature type="domain" description="RCK C-terminal" evidence="2">
    <location>
        <begin position="138"/>
        <end position="221"/>
    </location>
</feature>
<dbReference type="Proteomes" id="UP000095658">
    <property type="component" value="Unassembled WGS sequence"/>
</dbReference>
<dbReference type="OrthoDB" id="369355at2"/>
<reference evidence="3 4" key="1">
    <citation type="submission" date="2016-06" db="EMBL/GenBank/DDBJ databases">
        <title>Domibacillus iocasae genome sequencing.</title>
        <authorList>
            <person name="Verma A."/>
            <person name="Pal Y."/>
            <person name="Ojha A.K."/>
            <person name="Krishnamurthi S."/>
        </authorList>
    </citation>
    <scope>NUCLEOTIDE SEQUENCE [LARGE SCALE GENOMIC DNA]</scope>
    <source>
        <strain evidence="3 4">DSM 29979</strain>
    </source>
</reference>
<protein>
    <recommendedName>
        <fullName evidence="2">RCK C-terminal domain-containing protein</fullName>
    </recommendedName>
</protein>
<dbReference type="Gene3D" id="3.30.70.1450">
    <property type="entry name" value="Regulator of K+ conductance, C-terminal domain"/>
    <property type="match status" value="1"/>
</dbReference>
<name>A0A1E7DLQ0_9BACI</name>
<evidence type="ECO:0000313" key="3">
    <source>
        <dbReference type="EMBL" id="OES43989.1"/>
    </source>
</evidence>
<dbReference type="RefSeq" id="WP_069939766.1">
    <property type="nucleotide sequence ID" value="NZ_MAMP01000024.1"/>
</dbReference>
<feature type="transmembrane region" description="Helical" evidence="1">
    <location>
        <begin position="93"/>
        <end position="110"/>
    </location>
</feature>
<evidence type="ECO:0000313" key="4">
    <source>
        <dbReference type="Proteomes" id="UP000095658"/>
    </source>
</evidence>
<sequence>MGFIFIILYFLIVALVIEISVIAFTLTGLEKEVARYQAISMLTSTGFTTDESQLIPDHPIRRRISMFLILFGAFSLAVIISAITNILSDDLRLNKLMIISAVLLVVFILGKTPMTKKLLQHRFEYEMKKNLDISELPIKEALFLEEDDIVTDVAIEENSRLDGKKVKEVFKEGRDVNLLFIKRGEMNIRKELAGEIIQAGDKLYLYGNRQVIEDLTNETESDDPH</sequence>
<dbReference type="PROSITE" id="PS51202">
    <property type="entry name" value="RCK_C"/>
    <property type="match status" value="1"/>
</dbReference>
<comment type="caution">
    <text evidence="3">The sequence shown here is derived from an EMBL/GenBank/DDBJ whole genome shotgun (WGS) entry which is preliminary data.</text>
</comment>
<dbReference type="GO" id="GO:0006813">
    <property type="term" value="P:potassium ion transport"/>
    <property type="evidence" value="ECO:0007669"/>
    <property type="project" value="InterPro"/>
</dbReference>
<accession>A0A1E7DLQ0</accession>
<keyword evidence="4" id="KW-1185">Reference proteome</keyword>